<dbReference type="InterPro" id="IPR036513">
    <property type="entry name" value="STAS_dom_sf"/>
</dbReference>
<dbReference type="CDD" id="cd07041">
    <property type="entry name" value="STAS_RsbR_RsbS_like"/>
    <property type="match status" value="1"/>
</dbReference>
<evidence type="ECO:0000256" key="2">
    <source>
        <dbReference type="SAM" id="MobiDB-lite"/>
    </source>
</evidence>
<sequence>MDNRLASLSSTTLLNGTPTPMALLSGTGEVIACSPAWEQRVGPPGLLLERVHEGDRGELSARMAAARAAAGSTSATARLVDARGKVTPMQWTLWRADDTALWAAVKPDREAWETQARILVDVFQTMDAVIWATDKEGVLRVSDGNGLAHFGIKPGQIVGMTMRDLYGEGSQVLELCRRVLAGETIRTDTVADGVHWIVHYAPHRGDDGEVDGVQTFGINLADHVTLAAQAELLRTCIDSMPIIIWAFDKDGICMVAQGGALAQVDAVERNGVGKHMLELCGSSPDVREAFQRALAGEIAHTEQVRQDRVWRTRFVPQKDVLGEIIGVGAISEDVTQQRRVEQQLREQLRLTQQQQESIARLSSPIIEVWQDVLIVPLIGSVDADRAAMVMESLLAAVVERQAAFAVLDLTGLDSVDTTTAQHLIKITNGLTLLGCRAVVTGIRPPVAQTMVGLGFDLSQVCTLRSLKEALRWCMSEARRGSSEARRGSGEARLGSGAARRG</sequence>
<dbReference type="SMART" id="SM00091">
    <property type="entry name" value="PAS"/>
    <property type="match status" value="3"/>
</dbReference>
<reference evidence="4 5" key="1">
    <citation type="submission" date="2014-02" db="EMBL/GenBank/DDBJ databases">
        <title>The small core and large imbalanced accessory genome model reveals a collaborative survival strategy of Sorangium cellulosum strains in nature.</title>
        <authorList>
            <person name="Han K."/>
            <person name="Peng R."/>
            <person name="Blom J."/>
            <person name="Li Y.-Z."/>
        </authorList>
    </citation>
    <scope>NUCLEOTIDE SEQUENCE [LARGE SCALE GENOMIC DNA]</scope>
    <source>
        <strain evidence="4 5">So0007-03</strain>
    </source>
</reference>
<feature type="region of interest" description="Disordered" evidence="2">
    <location>
        <begin position="481"/>
        <end position="501"/>
    </location>
</feature>
<dbReference type="InterPro" id="IPR002645">
    <property type="entry name" value="STAS_dom"/>
</dbReference>
<comment type="caution">
    <text evidence="4">The sequence shown here is derived from an EMBL/GenBank/DDBJ whole genome shotgun (WGS) entry which is preliminary data.</text>
</comment>
<evidence type="ECO:0000259" key="3">
    <source>
        <dbReference type="PROSITE" id="PS50801"/>
    </source>
</evidence>
<dbReference type="InterPro" id="IPR051932">
    <property type="entry name" value="Bact_StressResp_Reg"/>
</dbReference>
<dbReference type="InterPro" id="IPR000014">
    <property type="entry name" value="PAS"/>
</dbReference>
<protein>
    <submittedName>
        <fullName evidence="4">Anti-anti simga factor protein</fullName>
    </submittedName>
</protein>
<dbReference type="Pfam" id="PF08448">
    <property type="entry name" value="PAS_4"/>
    <property type="match status" value="2"/>
</dbReference>
<dbReference type="SUPFAM" id="SSF52091">
    <property type="entry name" value="SpoIIaa-like"/>
    <property type="match status" value="1"/>
</dbReference>
<dbReference type="PANTHER" id="PTHR33745">
    <property type="entry name" value="RSBT ANTAGONIST PROTEIN RSBS-RELATED"/>
    <property type="match status" value="1"/>
</dbReference>
<dbReference type="Proteomes" id="UP000075502">
    <property type="component" value="Unassembled WGS sequence"/>
</dbReference>
<dbReference type="InterPro" id="IPR035965">
    <property type="entry name" value="PAS-like_dom_sf"/>
</dbReference>
<evidence type="ECO:0000313" key="5">
    <source>
        <dbReference type="Proteomes" id="UP000075502"/>
    </source>
</evidence>
<name>A0A150TV94_SORCE</name>
<evidence type="ECO:0000256" key="1">
    <source>
        <dbReference type="ARBA" id="ARBA00022553"/>
    </source>
</evidence>
<dbReference type="Gene3D" id="3.30.450.20">
    <property type="entry name" value="PAS domain"/>
    <property type="match status" value="2"/>
</dbReference>
<organism evidence="4 5">
    <name type="scientific">Sorangium cellulosum</name>
    <name type="common">Polyangium cellulosum</name>
    <dbReference type="NCBI Taxonomy" id="56"/>
    <lineage>
        <taxon>Bacteria</taxon>
        <taxon>Pseudomonadati</taxon>
        <taxon>Myxococcota</taxon>
        <taxon>Polyangia</taxon>
        <taxon>Polyangiales</taxon>
        <taxon>Polyangiaceae</taxon>
        <taxon>Sorangium</taxon>
    </lineage>
</organism>
<dbReference type="InterPro" id="IPR013656">
    <property type="entry name" value="PAS_4"/>
</dbReference>
<keyword evidence="1" id="KW-0597">Phosphoprotein</keyword>
<dbReference type="PANTHER" id="PTHR33745:SF3">
    <property type="entry name" value="RSBT CO-ANTAGONIST PROTEIN RSBRC"/>
    <property type="match status" value="1"/>
</dbReference>
<gene>
    <name evidence="4" type="ORF">BE21_22705</name>
</gene>
<feature type="domain" description="STAS" evidence="3">
    <location>
        <begin position="362"/>
        <end position="473"/>
    </location>
</feature>
<dbReference type="Gene3D" id="3.30.750.24">
    <property type="entry name" value="STAS domain"/>
    <property type="match status" value="1"/>
</dbReference>
<evidence type="ECO:0000313" key="4">
    <source>
        <dbReference type="EMBL" id="KYG08619.1"/>
    </source>
</evidence>
<dbReference type="EMBL" id="JEME01000941">
    <property type="protein sequence ID" value="KYG08619.1"/>
    <property type="molecule type" value="Genomic_DNA"/>
</dbReference>
<dbReference type="SUPFAM" id="SSF55785">
    <property type="entry name" value="PYP-like sensor domain (PAS domain)"/>
    <property type="match status" value="2"/>
</dbReference>
<dbReference type="PROSITE" id="PS50801">
    <property type="entry name" value="STAS"/>
    <property type="match status" value="1"/>
</dbReference>
<accession>A0A150TV94</accession>
<dbReference type="AlphaFoldDB" id="A0A150TV94"/>
<proteinExistence type="predicted"/>
<dbReference type="Pfam" id="PF01740">
    <property type="entry name" value="STAS"/>
    <property type="match status" value="1"/>
</dbReference>